<dbReference type="Proteomes" id="UP001161247">
    <property type="component" value="Chromosome 3"/>
</dbReference>
<feature type="region of interest" description="Disordered" evidence="1">
    <location>
        <begin position="70"/>
        <end position="90"/>
    </location>
</feature>
<evidence type="ECO:0000313" key="2">
    <source>
        <dbReference type="EMBL" id="CAI9100077.1"/>
    </source>
</evidence>
<sequence>MSNNPSPSMYANASSSRRTETPRNTPQNWVIRRQRSRRNMNKVRGRFNSRAGISSTRINEQGPIVATRSPMLTQVTPPPPPPLPSQGSCRRHSCNNSIPNVVDSTRLMPKYRPEGSRTPMIFDSNWKGQPSSSPNLAVLAAVSDQENETRIQHQGKSHGRGRIGRLETSLKGENVFDPQGSQETVSLQGAINREVAHLIPMYENFLESLFAVEIEFDENEIQKRVEDLTACLQAPQSLDNPFVNGPDLGKKENNNTDENKKEEEIQGRRNDVARQKNERTGAKAETNRMEKSIAEKREYVREALNTSLYRTSDQRGPEYCPFFPFWNSQGTKADDKDYLEFKRSFEALTSGPDNKVRFGPEFVIPDDININKDTLANNYQNKKVVKGMTTLAFLFKRGVIVAADHPPGAKKCYVGIPVEDGAKLMSETLLRSSHQEEGLSLTTMITGLDKKGCNLYCVDGKGDLCRGVKYATGSGWERAFVNMDMYYLVDMSVERATEIGKRAICRAGYKAKETGGFSSGYYIGPDGFEIMDEAMEILAIPNLPWISRNLDFDDHSHTFIEIGFDETVPSPSRGINPSVDGHSSNKSDKNAVENRIEETEGATNDTGAAVPGKVGTDQLDVEEECGFAGLIPYLENDDFEDLIKWPDEQFFSYPDPYGFDNM</sequence>
<feature type="region of interest" description="Disordered" evidence="1">
    <location>
        <begin position="236"/>
        <end position="288"/>
    </location>
</feature>
<dbReference type="SUPFAM" id="SSF56235">
    <property type="entry name" value="N-terminal nucleophile aminohydrolases (Ntn hydrolases)"/>
    <property type="match status" value="1"/>
</dbReference>
<dbReference type="InterPro" id="IPR001353">
    <property type="entry name" value="Proteasome_sua/b"/>
</dbReference>
<organism evidence="2 3">
    <name type="scientific">Oldenlandia corymbosa var. corymbosa</name>
    <dbReference type="NCBI Taxonomy" id="529605"/>
    <lineage>
        <taxon>Eukaryota</taxon>
        <taxon>Viridiplantae</taxon>
        <taxon>Streptophyta</taxon>
        <taxon>Embryophyta</taxon>
        <taxon>Tracheophyta</taxon>
        <taxon>Spermatophyta</taxon>
        <taxon>Magnoliopsida</taxon>
        <taxon>eudicotyledons</taxon>
        <taxon>Gunneridae</taxon>
        <taxon>Pentapetalae</taxon>
        <taxon>asterids</taxon>
        <taxon>lamiids</taxon>
        <taxon>Gentianales</taxon>
        <taxon>Rubiaceae</taxon>
        <taxon>Rubioideae</taxon>
        <taxon>Spermacoceae</taxon>
        <taxon>Hedyotis-Oldenlandia complex</taxon>
        <taxon>Oldenlandia</taxon>
    </lineage>
</organism>
<protein>
    <submittedName>
        <fullName evidence="2">OLC1v1037002C1</fullName>
    </submittedName>
</protein>
<feature type="compositionally biased region" description="Polar residues" evidence="1">
    <location>
        <begin position="1"/>
        <end position="28"/>
    </location>
</feature>
<feature type="region of interest" description="Disordered" evidence="1">
    <location>
        <begin position="570"/>
        <end position="613"/>
    </location>
</feature>
<feature type="compositionally biased region" description="Basic and acidic residues" evidence="1">
    <location>
        <begin position="248"/>
        <end position="288"/>
    </location>
</feature>
<accession>A0AAV1D0A8</accession>
<dbReference type="Pfam" id="PF00227">
    <property type="entry name" value="Proteasome"/>
    <property type="match status" value="1"/>
</dbReference>
<dbReference type="AlphaFoldDB" id="A0AAV1D0A8"/>
<dbReference type="EMBL" id="OX459120">
    <property type="protein sequence ID" value="CAI9100077.1"/>
    <property type="molecule type" value="Genomic_DNA"/>
</dbReference>
<proteinExistence type="predicted"/>
<evidence type="ECO:0000256" key="1">
    <source>
        <dbReference type="SAM" id="MobiDB-lite"/>
    </source>
</evidence>
<dbReference type="Gene3D" id="3.60.20.10">
    <property type="entry name" value="Glutamine Phosphoribosylpyrophosphate, subunit 1, domain 1"/>
    <property type="match status" value="1"/>
</dbReference>
<reference evidence="2" key="1">
    <citation type="submission" date="2023-03" db="EMBL/GenBank/DDBJ databases">
        <authorList>
            <person name="Julca I."/>
        </authorList>
    </citation>
    <scope>NUCLEOTIDE SEQUENCE</scope>
</reference>
<evidence type="ECO:0000313" key="3">
    <source>
        <dbReference type="Proteomes" id="UP001161247"/>
    </source>
</evidence>
<gene>
    <name evidence="2" type="ORF">OLC1_LOCUS9987</name>
</gene>
<name>A0AAV1D0A8_OLDCO</name>
<feature type="compositionally biased region" description="Basic and acidic residues" evidence="1">
    <location>
        <begin position="583"/>
        <end position="598"/>
    </location>
</feature>
<keyword evidence="3" id="KW-1185">Reference proteome</keyword>
<dbReference type="GO" id="GO:0005839">
    <property type="term" value="C:proteasome core complex"/>
    <property type="evidence" value="ECO:0007669"/>
    <property type="project" value="InterPro"/>
</dbReference>
<feature type="region of interest" description="Disordered" evidence="1">
    <location>
        <begin position="1"/>
        <end position="34"/>
    </location>
</feature>
<dbReference type="InterPro" id="IPR029055">
    <property type="entry name" value="Ntn_hydrolases_N"/>
</dbReference>
<dbReference type="GO" id="GO:0051603">
    <property type="term" value="P:proteolysis involved in protein catabolic process"/>
    <property type="evidence" value="ECO:0007669"/>
    <property type="project" value="InterPro"/>
</dbReference>